<gene>
    <name evidence="8" type="ORF">A8C32_11360</name>
</gene>
<dbReference type="InterPro" id="IPR036942">
    <property type="entry name" value="Beta-barrel_TonB_sf"/>
</dbReference>
<dbReference type="AlphaFoldDB" id="A0A1E5TD61"/>
<dbReference type="InterPro" id="IPR008969">
    <property type="entry name" value="CarboxyPept-like_regulatory"/>
</dbReference>
<evidence type="ECO:0000256" key="1">
    <source>
        <dbReference type="ARBA" id="ARBA00004442"/>
    </source>
</evidence>
<evidence type="ECO:0000259" key="6">
    <source>
        <dbReference type="Pfam" id="PF00593"/>
    </source>
</evidence>
<dbReference type="GO" id="GO:0009279">
    <property type="term" value="C:cell outer membrane"/>
    <property type="evidence" value="ECO:0007669"/>
    <property type="project" value="UniProtKB-SubCell"/>
</dbReference>
<dbReference type="Pfam" id="PF07715">
    <property type="entry name" value="Plug"/>
    <property type="match status" value="1"/>
</dbReference>
<keyword evidence="8" id="KW-0675">Receptor</keyword>
<dbReference type="Pfam" id="PF00593">
    <property type="entry name" value="TonB_dep_Rec_b-barrel"/>
    <property type="match status" value="1"/>
</dbReference>
<evidence type="ECO:0000256" key="2">
    <source>
        <dbReference type="ARBA" id="ARBA00023136"/>
    </source>
</evidence>
<reference evidence="8 9" key="1">
    <citation type="submission" date="2016-05" db="EMBL/GenBank/DDBJ databases">
        <title>Draft Genome Sequence of Algibacter sp. Strain SK-16 Isolated from the Surface Water of Aburatsubo Inlet.</title>
        <authorList>
            <person name="Wong S.-K."/>
            <person name="Yoshizawa S."/>
            <person name="Nakajima Y."/>
            <person name="Ogura Y."/>
            <person name="Tetsuya H."/>
            <person name="Hamasaki K."/>
        </authorList>
    </citation>
    <scope>NUCLEOTIDE SEQUENCE [LARGE SCALE GENOMIC DNA]</scope>
    <source>
        <strain evidence="8 9">SK-16</strain>
    </source>
</reference>
<dbReference type="PANTHER" id="PTHR40980:SF5">
    <property type="entry name" value="TONB-DEPENDENT RECEPTOR"/>
    <property type="match status" value="1"/>
</dbReference>
<comment type="subcellular location">
    <subcellularLocation>
        <location evidence="1 4">Cell outer membrane</location>
    </subcellularLocation>
</comment>
<evidence type="ECO:0000256" key="3">
    <source>
        <dbReference type="ARBA" id="ARBA00023237"/>
    </source>
</evidence>
<dbReference type="SUPFAM" id="SSF56935">
    <property type="entry name" value="Porins"/>
    <property type="match status" value="1"/>
</dbReference>
<name>A0A1E5TD61_9FLAO</name>
<dbReference type="InterPro" id="IPR012910">
    <property type="entry name" value="Plug_dom"/>
</dbReference>
<evidence type="ECO:0000256" key="4">
    <source>
        <dbReference type="RuleBase" id="RU003357"/>
    </source>
</evidence>
<protein>
    <submittedName>
        <fullName evidence="8">TonB-dependent receptor</fullName>
    </submittedName>
</protein>
<dbReference type="Gene3D" id="2.60.40.1120">
    <property type="entry name" value="Carboxypeptidase-like, regulatory domain"/>
    <property type="match status" value="1"/>
</dbReference>
<dbReference type="PANTHER" id="PTHR40980">
    <property type="entry name" value="PLUG DOMAIN-CONTAINING PROTEIN"/>
    <property type="match status" value="1"/>
</dbReference>
<evidence type="ECO:0000259" key="7">
    <source>
        <dbReference type="Pfam" id="PF07715"/>
    </source>
</evidence>
<dbReference type="InterPro" id="IPR037066">
    <property type="entry name" value="Plug_dom_sf"/>
</dbReference>
<dbReference type="Pfam" id="PF13715">
    <property type="entry name" value="CarbopepD_reg_2"/>
    <property type="match status" value="1"/>
</dbReference>
<keyword evidence="5" id="KW-0732">Signal</keyword>
<keyword evidence="9" id="KW-1185">Reference proteome</keyword>
<feature type="domain" description="TonB-dependent receptor-like beta-barrel" evidence="6">
    <location>
        <begin position="462"/>
        <end position="889"/>
    </location>
</feature>
<dbReference type="SUPFAM" id="SSF49464">
    <property type="entry name" value="Carboxypeptidase regulatory domain-like"/>
    <property type="match status" value="1"/>
</dbReference>
<dbReference type="STRING" id="1849968.A8C32_11360"/>
<feature type="domain" description="TonB-dependent receptor plug" evidence="7">
    <location>
        <begin position="130"/>
        <end position="228"/>
    </location>
</feature>
<evidence type="ECO:0000313" key="8">
    <source>
        <dbReference type="EMBL" id="OEK09314.1"/>
    </source>
</evidence>
<evidence type="ECO:0000256" key="5">
    <source>
        <dbReference type="SAM" id="SignalP"/>
    </source>
</evidence>
<proteinExistence type="inferred from homology"/>
<dbReference type="Proteomes" id="UP000095713">
    <property type="component" value="Unassembled WGS sequence"/>
</dbReference>
<dbReference type="OrthoDB" id="9768470at2"/>
<dbReference type="InterPro" id="IPR000531">
    <property type="entry name" value="Beta-barrel_TonB"/>
</dbReference>
<feature type="signal peptide" evidence="5">
    <location>
        <begin position="1"/>
        <end position="18"/>
    </location>
</feature>
<keyword evidence="2 4" id="KW-0472">Membrane</keyword>
<keyword evidence="4" id="KW-0798">TonB box</keyword>
<dbReference type="Gene3D" id="2.170.130.10">
    <property type="entry name" value="TonB-dependent receptor, plug domain"/>
    <property type="match status" value="1"/>
</dbReference>
<dbReference type="RefSeq" id="WP_069828751.1">
    <property type="nucleotide sequence ID" value="NZ_MDJD01000007.1"/>
</dbReference>
<feature type="chain" id="PRO_5009186311" evidence="5">
    <location>
        <begin position="19"/>
        <end position="923"/>
    </location>
</feature>
<comment type="similarity">
    <text evidence="4">Belongs to the TonB-dependent receptor family.</text>
</comment>
<dbReference type="EMBL" id="MDJD01000007">
    <property type="protein sequence ID" value="OEK09314.1"/>
    <property type="molecule type" value="Genomic_DNA"/>
</dbReference>
<sequence length="923" mass="102362">MRNLVVVFTLILASFSHAQSTGSVTGKLTDKDYNNEPLAFANVIIKGTTKGTTSDFEGLYKLEELQPGSHILQFSFVGYETQEIPVTIVAGETATVNVVMSASSASLDEVVITTTTKRESETALLLDQKKAVSIKTAIGAQELSKKAVSDAGAATLKVTGVNKKEGSSKIYVRGLGDRYNNTTLNGLPLPSNDPRNKNIDLSLFGSSIIESVGISKAFSSYMSSDVAGANIDIVSKENSKKSLFKIGVSAGANTQTTLKDFKEIDGANWLGVNSNTKHKIRNLSTYSFDNSYSPNSGKANPNLGLSVNYGKKIALSDESNVSFFLVGSFNNKYTFQEGASDAIVDINDNAILNVGSIFDTKTYKYSASKMLMGNIAYKINNNHKLSFNHLFVHSNTQKIQDFIGTTTDVGRDSDDNRLVNVLLQTEIQNKLFVNQLLSTNKLGESIDVNAALSYNAIYNDEPDRRKNTFIINNDTNTTRISQNAVRDNSRFYGNLFENNIAGKLSIIKYLGERYENKGKVTLGYNGSITDRKFDGIYFDHNFTNPRNTFVDINNLDSTFNQNNLDNAFFGIETSRGRNSDDAETYLPQLYDAEKTIHAAYIDAMFKFNDKFTANVGIRAEDIKMDIEWSTNISFPGFSSNSKIALDKQYILPTLNLKYQVNEKINLRASGGVTYTYPQFKEIAPFTYEGINFQESGNPALLPSDNYNGELKFELFPNKSELISIGVFGKLIQNSINRLERNSAIERDFTFDNSGDATVFGAELEGKLNILSKEIDDEKSQHLTIGGNITLMKTELKYNTTNTLFNYTGGSSELEGASPFTINADVSYRFKVNEKETISTLVFNYQSDKVYSIGTNFKENIVEKGVPLLDFVFSHKFNKNLSVKFNAKNLLNPSFERYRDIPEKLTMNTYKRGTSISAGISYSL</sequence>
<keyword evidence="3" id="KW-0998">Cell outer membrane</keyword>
<organism evidence="8 9">
    <name type="scientific">Flavivirga aquatica</name>
    <dbReference type="NCBI Taxonomy" id="1849968"/>
    <lineage>
        <taxon>Bacteria</taxon>
        <taxon>Pseudomonadati</taxon>
        <taxon>Bacteroidota</taxon>
        <taxon>Flavobacteriia</taxon>
        <taxon>Flavobacteriales</taxon>
        <taxon>Flavobacteriaceae</taxon>
        <taxon>Flavivirga</taxon>
    </lineage>
</organism>
<evidence type="ECO:0000313" key="9">
    <source>
        <dbReference type="Proteomes" id="UP000095713"/>
    </source>
</evidence>
<comment type="caution">
    <text evidence="8">The sequence shown here is derived from an EMBL/GenBank/DDBJ whole genome shotgun (WGS) entry which is preliminary data.</text>
</comment>
<accession>A0A1E5TD61</accession>
<dbReference type="Gene3D" id="2.40.170.20">
    <property type="entry name" value="TonB-dependent receptor, beta-barrel domain"/>
    <property type="match status" value="1"/>
</dbReference>